<comment type="caution">
    <text evidence="2">The sequence shown here is derived from an EMBL/GenBank/DDBJ whole genome shotgun (WGS) entry which is preliminary data.</text>
</comment>
<evidence type="ECO:0000313" key="3">
    <source>
        <dbReference type="Proteomes" id="UP000683360"/>
    </source>
</evidence>
<keyword evidence="1" id="KW-0732">Signal</keyword>
<evidence type="ECO:0000256" key="1">
    <source>
        <dbReference type="SAM" id="SignalP"/>
    </source>
</evidence>
<organism evidence="2 3">
    <name type="scientific">Mytilus edulis</name>
    <name type="common">Blue mussel</name>
    <dbReference type="NCBI Taxonomy" id="6550"/>
    <lineage>
        <taxon>Eukaryota</taxon>
        <taxon>Metazoa</taxon>
        <taxon>Spiralia</taxon>
        <taxon>Lophotrochozoa</taxon>
        <taxon>Mollusca</taxon>
        <taxon>Bivalvia</taxon>
        <taxon>Autobranchia</taxon>
        <taxon>Pteriomorphia</taxon>
        <taxon>Mytilida</taxon>
        <taxon>Mytiloidea</taxon>
        <taxon>Mytilidae</taxon>
        <taxon>Mytilinae</taxon>
        <taxon>Mytilus</taxon>
    </lineage>
</organism>
<gene>
    <name evidence="2" type="ORF">MEDL_27004</name>
</gene>
<feature type="signal peptide" evidence="1">
    <location>
        <begin position="1"/>
        <end position="16"/>
    </location>
</feature>
<dbReference type="EMBL" id="CAJPWZ010001323">
    <property type="protein sequence ID" value="CAG2213076.1"/>
    <property type="molecule type" value="Genomic_DNA"/>
</dbReference>
<name>A0A8S3S3Z7_MYTED</name>
<evidence type="ECO:0000313" key="2">
    <source>
        <dbReference type="EMBL" id="CAG2213076.1"/>
    </source>
</evidence>
<dbReference type="AlphaFoldDB" id="A0A8S3S3Z7"/>
<dbReference type="Proteomes" id="UP000683360">
    <property type="component" value="Unassembled WGS sequence"/>
</dbReference>
<reference evidence="2" key="1">
    <citation type="submission" date="2021-03" db="EMBL/GenBank/DDBJ databases">
        <authorList>
            <person name="Bekaert M."/>
        </authorList>
    </citation>
    <scope>NUCLEOTIDE SEQUENCE</scope>
</reference>
<protein>
    <submittedName>
        <fullName evidence="2">Uncharacterized protein</fullName>
    </submittedName>
</protein>
<sequence length="167" mass="18914">MKFLLFFALCVIVVLSEEPKQIRSTTSNHIVAGLNAGKEIARVVGPLVSFIYGFVNKPGPSAELLAIQRLAKDIDRRFDKVDSQFAEVKGLIQWNTVKVQYSDLEQKINAVYRKYREMYSAPTSALAGEKVLFITNYESDFQNSGIKLYEGVLNVEMYLVMDFLFLA</sequence>
<dbReference type="OrthoDB" id="6056206at2759"/>
<feature type="chain" id="PRO_5035728960" evidence="1">
    <location>
        <begin position="17"/>
        <end position="167"/>
    </location>
</feature>
<keyword evidence="3" id="KW-1185">Reference proteome</keyword>
<proteinExistence type="predicted"/>
<accession>A0A8S3S3Z7</accession>